<evidence type="ECO:0000313" key="5">
    <source>
        <dbReference type="RefSeq" id="XP_025061384.1"/>
    </source>
</evidence>
<dbReference type="RefSeq" id="XP_006024896.1">
    <property type="nucleotide sequence ID" value="XM_006024834.2"/>
</dbReference>
<dbReference type="AlphaFoldDB" id="A0A1U7RK79"/>
<dbReference type="GeneID" id="102376617"/>
<feature type="coiled-coil region" evidence="1">
    <location>
        <begin position="245"/>
        <end position="293"/>
    </location>
</feature>
<dbReference type="RefSeq" id="XP_025061383.1">
    <property type="nucleotide sequence ID" value="XM_025205598.1"/>
</dbReference>
<dbReference type="RefSeq" id="XP_025061384.1">
    <property type="nucleotide sequence ID" value="XM_025205599.1"/>
</dbReference>
<evidence type="ECO:0000313" key="2">
    <source>
        <dbReference type="Proteomes" id="UP000189705"/>
    </source>
</evidence>
<protein>
    <submittedName>
        <fullName evidence="3">Coiled-coil domain-containing protein 170 isoform X1</fullName>
    </submittedName>
</protein>
<accession>A0A1U7RK79</accession>
<reference evidence="3" key="1">
    <citation type="submission" date="2022-04" db="UniProtKB">
        <authorList>
            <consortium name="RefSeq"/>
        </authorList>
    </citation>
    <scope>IDENTIFICATION</scope>
</reference>
<sequence>MEDGENVSVTCNVTRNKGRTELQKGAYDNLLLDIPVTREQISRYRAAAETTRSEHAALLVKYERTQSELLELRSKMASKEASFQELKAEVESYKENNARQSSLLTSLQNRVQEAEEESNVLATSKKQTDLTAQAVFQENWELKEKIRDQEVKFNKYIDECEETKNQVSEISRKNGEFLAHLSGVLDIDIRGKEEPQDLLISKLTETHKENKMLKGQISTLKEAISVHEMESKASRETIMRLVSEMSKEQKKAAAYSQDRDKLNKDLDSAKTAKESLELEISILQDKLAASQEAWEASKQELHHLKRCSNELDGSLKNSIQEARTAQSMLSAFKEQIAVLLHSSSVTVKSSEEAILERIRAMSHSVESKKTMMSQFEAQIAKLTEQLEIQTRSYQDALQGARKAEKQVESLQDQLRHLERELVSGDVQRDGLKTEKQKYLTFLEQLSDKMKLDRIAAEIGFDMRLDAILVRAEQLVKLEGDAVIENKTMTHNLQRKLKTQKEKLESKELHMNLLRQKISQLEEEKQVRTALAVERDEANLTIRKLHKKAERLQKELDLARESNTDLKAKLSETSELKIKTLEQNRAIEELNKSQGNLGKMKEKAEKQLIAVKSELHLMEHEAKEDKERARNMLEATNSEVKALKTTLAEVTKREKQLTDFREVVSRMLGLSIANLALPDYEIITRLEGLIHLHQHHFVPCICLKDASVRQNGHSPNHLQFLH</sequence>
<dbReference type="PANTHER" id="PTHR18863">
    <property type="entry name" value="TSEC-2-RELATED"/>
    <property type="match status" value="1"/>
</dbReference>
<name>A0A1U7RK79_ALLSI</name>
<feature type="coiled-coil region" evidence="1">
    <location>
        <begin position="62"/>
        <end position="173"/>
    </location>
</feature>
<dbReference type="STRING" id="38654.A0A1U7RK79"/>
<evidence type="ECO:0000256" key="1">
    <source>
        <dbReference type="SAM" id="Coils"/>
    </source>
</evidence>
<dbReference type="eggNOG" id="ENOG502QRTF">
    <property type="taxonomic scope" value="Eukaryota"/>
</dbReference>
<keyword evidence="2" id="KW-1185">Reference proteome</keyword>
<dbReference type="PANTHER" id="PTHR18863:SF4">
    <property type="entry name" value="COILED-COIL DOMAIN-CONTAINING PROTEIN 170"/>
    <property type="match status" value="1"/>
</dbReference>
<feature type="coiled-coil region" evidence="1">
    <location>
        <begin position="365"/>
        <end position="427"/>
    </location>
</feature>
<dbReference type="CTD" id="80129"/>
<dbReference type="KEGG" id="asn:102376617"/>
<evidence type="ECO:0000313" key="6">
    <source>
        <dbReference type="RefSeq" id="XP_025061386.1"/>
    </source>
</evidence>
<dbReference type="RefSeq" id="XP_025061386.1">
    <property type="nucleotide sequence ID" value="XM_025205601.1"/>
</dbReference>
<gene>
    <name evidence="3 4 5 6" type="primary">CCDC170</name>
</gene>
<dbReference type="Proteomes" id="UP000189705">
    <property type="component" value="Unplaced"/>
</dbReference>
<keyword evidence="1" id="KW-0175">Coiled coil</keyword>
<evidence type="ECO:0000313" key="4">
    <source>
        <dbReference type="RefSeq" id="XP_025061383.1"/>
    </source>
</evidence>
<evidence type="ECO:0000313" key="3">
    <source>
        <dbReference type="RefSeq" id="XP_006024896.1"/>
    </source>
</evidence>
<dbReference type="InterPro" id="IPR039139">
    <property type="entry name" value="CCDC170-like"/>
</dbReference>
<organism evidence="3">
    <name type="scientific">Alligator sinensis</name>
    <name type="common">Chinese alligator</name>
    <dbReference type="NCBI Taxonomy" id="38654"/>
    <lineage>
        <taxon>Eukaryota</taxon>
        <taxon>Metazoa</taxon>
        <taxon>Chordata</taxon>
        <taxon>Craniata</taxon>
        <taxon>Vertebrata</taxon>
        <taxon>Euteleostomi</taxon>
        <taxon>Archelosauria</taxon>
        <taxon>Archosauria</taxon>
        <taxon>Crocodylia</taxon>
        <taxon>Alligatoridae</taxon>
        <taxon>Alligatorinae</taxon>
        <taxon>Alligator</taxon>
    </lineage>
</organism>
<feature type="coiled-coil region" evidence="1">
    <location>
        <begin position="496"/>
        <end position="652"/>
    </location>
</feature>
<proteinExistence type="predicted"/>